<dbReference type="Proteomes" id="UP000828390">
    <property type="component" value="Unassembled WGS sequence"/>
</dbReference>
<evidence type="ECO:0000313" key="3">
    <source>
        <dbReference type="Proteomes" id="UP000828390"/>
    </source>
</evidence>
<dbReference type="AlphaFoldDB" id="A0A9D4GQ45"/>
<evidence type="ECO:0000313" key="2">
    <source>
        <dbReference type="EMBL" id="KAH3819494.1"/>
    </source>
</evidence>
<name>A0A9D4GQ45_DREPO</name>
<keyword evidence="1" id="KW-0472">Membrane</keyword>
<reference evidence="2" key="1">
    <citation type="journal article" date="2019" name="bioRxiv">
        <title>The Genome of the Zebra Mussel, Dreissena polymorpha: A Resource for Invasive Species Research.</title>
        <authorList>
            <person name="McCartney M.A."/>
            <person name="Auch B."/>
            <person name="Kono T."/>
            <person name="Mallez S."/>
            <person name="Zhang Y."/>
            <person name="Obille A."/>
            <person name="Becker A."/>
            <person name="Abrahante J.E."/>
            <person name="Garbe J."/>
            <person name="Badalamenti J.P."/>
            <person name="Herman A."/>
            <person name="Mangelson H."/>
            <person name="Liachko I."/>
            <person name="Sullivan S."/>
            <person name="Sone E.D."/>
            <person name="Koren S."/>
            <person name="Silverstein K.A.T."/>
            <person name="Beckman K.B."/>
            <person name="Gohl D.M."/>
        </authorList>
    </citation>
    <scope>NUCLEOTIDE SEQUENCE</scope>
    <source>
        <strain evidence="2">Duluth1</strain>
        <tissue evidence="2">Whole animal</tissue>
    </source>
</reference>
<sequence>MPPRFKLTCLAVALDLVLVVAGWLVLESVCIGSLVVITVSGYRLVVVVLAAAGFKKTLALAVEAVGGGWLVNVIGGCLLAVVAFIIVGGWLVKEVVGGDRLVIVEVGVIVAVGGGRLVVVVVGGLLSAVALTFC</sequence>
<feature type="transmembrane region" description="Helical" evidence="1">
    <location>
        <begin position="31"/>
        <end position="54"/>
    </location>
</feature>
<keyword evidence="1" id="KW-0812">Transmembrane</keyword>
<accession>A0A9D4GQ45</accession>
<organism evidence="2 3">
    <name type="scientific">Dreissena polymorpha</name>
    <name type="common">Zebra mussel</name>
    <name type="synonym">Mytilus polymorpha</name>
    <dbReference type="NCBI Taxonomy" id="45954"/>
    <lineage>
        <taxon>Eukaryota</taxon>
        <taxon>Metazoa</taxon>
        <taxon>Spiralia</taxon>
        <taxon>Lophotrochozoa</taxon>
        <taxon>Mollusca</taxon>
        <taxon>Bivalvia</taxon>
        <taxon>Autobranchia</taxon>
        <taxon>Heteroconchia</taxon>
        <taxon>Euheterodonta</taxon>
        <taxon>Imparidentia</taxon>
        <taxon>Neoheterodontei</taxon>
        <taxon>Myida</taxon>
        <taxon>Dreissenoidea</taxon>
        <taxon>Dreissenidae</taxon>
        <taxon>Dreissena</taxon>
    </lineage>
</organism>
<feature type="transmembrane region" description="Helical" evidence="1">
    <location>
        <begin position="66"/>
        <end position="91"/>
    </location>
</feature>
<keyword evidence="1" id="KW-1133">Transmembrane helix</keyword>
<gene>
    <name evidence="2" type="ORF">DPMN_121231</name>
</gene>
<dbReference type="EMBL" id="JAIWYP010000005">
    <property type="protein sequence ID" value="KAH3819494.1"/>
    <property type="molecule type" value="Genomic_DNA"/>
</dbReference>
<protein>
    <submittedName>
        <fullName evidence="2">Uncharacterized protein</fullName>
    </submittedName>
</protein>
<proteinExistence type="predicted"/>
<feature type="transmembrane region" description="Helical" evidence="1">
    <location>
        <begin position="103"/>
        <end position="133"/>
    </location>
</feature>
<reference evidence="2" key="2">
    <citation type="submission" date="2020-11" db="EMBL/GenBank/DDBJ databases">
        <authorList>
            <person name="McCartney M.A."/>
            <person name="Auch B."/>
            <person name="Kono T."/>
            <person name="Mallez S."/>
            <person name="Becker A."/>
            <person name="Gohl D.M."/>
            <person name="Silverstein K.A.T."/>
            <person name="Koren S."/>
            <person name="Bechman K.B."/>
            <person name="Herman A."/>
            <person name="Abrahante J.E."/>
            <person name="Garbe J."/>
        </authorList>
    </citation>
    <scope>NUCLEOTIDE SEQUENCE</scope>
    <source>
        <strain evidence="2">Duluth1</strain>
        <tissue evidence="2">Whole animal</tissue>
    </source>
</reference>
<feature type="transmembrane region" description="Helical" evidence="1">
    <location>
        <begin position="7"/>
        <end position="25"/>
    </location>
</feature>
<comment type="caution">
    <text evidence="2">The sequence shown here is derived from an EMBL/GenBank/DDBJ whole genome shotgun (WGS) entry which is preliminary data.</text>
</comment>
<evidence type="ECO:0000256" key="1">
    <source>
        <dbReference type="SAM" id="Phobius"/>
    </source>
</evidence>
<keyword evidence="3" id="KW-1185">Reference proteome</keyword>